<dbReference type="AlphaFoldDB" id="A0A5C6S653"/>
<name>A0A5C6S653_9RHOB</name>
<evidence type="ECO:0000313" key="2">
    <source>
        <dbReference type="Proteomes" id="UP000321562"/>
    </source>
</evidence>
<dbReference type="Proteomes" id="UP000321562">
    <property type="component" value="Unassembled WGS sequence"/>
</dbReference>
<comment type="caution">
    <text evidence="1">The sequence shown here is derived from an EMBL/GenBank/DDBJ whole genome shotgun (WGS) entry which is preliminary data.</text>
</comment>
<accession>A0A5C6S653</accession>
<gene>
    <name evidence="1" type="ORF">FQV27_09030</name>
</gene>
<evidence type="ECO:0000313" key="1">
    <source>
        <dbReference type="EMBL" id="TXB69104.1"/>
    </source>
</evidence>
<sequence>MFEPNERTDMEAAMNLVGRAQKPWDALFIFHFFSMERDQFVGEMLQKLVTREASTGLKPFTLVKADEKSSRCSLLDDFWIRRLRLPLYLLGTPQMAKWH</sequence>
<dbReference type="RefSeq" id="WP_147097715.1">
    <property type="nucleotide sequence ID" value="NZ_JBHUFH010000011.1"/>
</dbReference>
<proteinExistence type="predicted"/>
<protein>
    <submittedName>
        <fullName evidence="1">Uncharacterized protein</fullName>
    </submittedName>
</protein>
<dbReference type="EMBL" id="VOPL01000003">
    <property type="protein sequence ID" value="TXB69104.1"/>
    <property type="molecule type" value="Genomic_DNA"/>
</dbReference>
<organism evidence="1 2">
    <name type="scientific">Paracoccus aurantiacus</name>
    <dbReference type="NCBI Taxonomy" id="2599412"/>
    <lineage>
        <taxon>Bacteria</taxon>
        <taxon>Pseudomonadati</taxon>
        <taxon>Pseudomonadota</taxon>
        <taxon>Alphaproteobacteria</taxon>
        <taxon>Rhodobacterales</taxon>
        <taxon>Paracoccaceae</taxon>
        <taxon>Paracoccus</taxon>
    </lineage>
</organism>
<keyword evidence="2" id="KW-1185">Reference proteome</keyword>
<reference evidence="1 2" key="1">
    <citation type="submission" date="2019-08" db="EMBL/GenBank/DDBJ databases">
        <authorList>
            <person name="Ye J."/>
        </authorList>
    </citation>
    <scope>NUCLEOTIDE SEQUENCE [LARGE SCALE GENOMIC DNA]</scope>
    <source>
        <strain evidence="1 2">TK008</strain>
    </source>
</reference>